<dbReference type="Proteomes" id="UP000580250">
    <property type="component" value="Unassembled WGS sequence"/>
</dbReference>
<evidence type="ECO:0000313" key="3">
    <source>
        <dbReference type="Proteomes" id="UP000580250"/>
    </source>
</evidence>
<reference evidence="2 3" key="1">
    <citation type="submission" date="2020-08" db="EMBL/GenBank/DDBJ databases">
        <authorList>
            <person name="Koutsovoulos G."/>
            <person name="Danchin GJ E."/>
        </authorList>
    </citation>
    <scope>NUCLEOTIDE SEQUENCE [LARGE SCALE GENOMIC DNA]</scope>
</reference>
<dbReference type="InterPro" id="IPR035161">
    <property type="entry name" value="DUF5332"/>
</dbReference>
<evidence type="ECO:0000256" key="1">
    <source>
        <dbReference type="SAM" id="Phobius"/>
    </source>
</evidence>
<comment type="caution">
    <text evidence="2">The sequence shown here is derived from an EMBL/GenBank/DDBJ whole genome shotgun (WGS) entry which is preliminary data.</text>
</comment>
<evidence type="ECO:0000313" key="2">
    <source>
        <dbReference type="EMBL" id="CAD2165834.1"/>
    </source>
</evidence>
<gene>
    <name evidence="2" type="ORF">MENT_LOCUS17419</name>
</gene>
<feature type="transmembrane region" description="Helical" evidence="1">
    <location>
        <begin position="62"/>
        <end position="89"/>
    </location>
</feature>
<dbReference type="PANTHER" id="PTHR38612:SF2">
    <property type="entry name" value="PROTEIN DCT-5"/>
    <property type="match status" value="1"/>
</dbReference>
<dbReference type="OrthoDB" id="5773905at2759"/>
<proteinExistence type="predicted"/>
<dbReference type="PANTHER" id="PTHR38612">
    <property type="entry name" value="PROTEIN DCT-5-RELATED"/>
    <property type="match status" value="1"/>
</dbReference>
<keyword evidence="1" id="KW-0472">Membrane</keyword>
<dbReference type="EMBL" id="CAJEWN010000113">
    <property type="protein sequence ID" value="CAD2165834.1"/>
    <property type="molecule type" value="Genomic_DNA"/>
</dbReference>
<dbReference type="AlphaFoldDB" id="A0A6V7UVT5"/>
<accession>A0A6V7UVT5</accession>
<protein>
    <submittedName>
        <fullName evidence="2">Uncharacterized protein</fullName>
    </submittedName>
</protein>
<name>A0A6V7UVT5_MELEN</name>
<organism evidence="2 3">
    <name type="scientific">Meloidogyne enterolobii</name>
    <name type="common">Root-knot nematode worm</name>
    <name type="synonym">Meloidogyne mayaguensis</name>
    <dbReference type="NCBI Taxonomy" id="390850"/>
    <lineage>
        <taxon>Eukaryota</taxon>
        <taxon>Metazoa</taxon>
        <taxon>Ecdysozoa</taxon>
        <taxon>Nematoda</taxon>
        <taxon>Chromadorea</taxon>
        <taxon>Rhabditida</taxon>
        <taxon>Tylenchina</taxon>
        <taxon>Tylenchomorpha</taxon>
        <taxon>Tylenchoidea</taxon>
        <taxon>Meloidogynidae</taxon>
        <taxon>Meloidogyninae</taxon>
        <taxon>Meloidogyne</taxon>
    </lineage>
</organism>
<keyword evidence="1" id="KW-0812">Transmembrane</keyword>
<keyword evidence="1" id="KW-1133">Transmembrane helix</keyword>
<sequence length="111" mass="12844">MNNNLGNNNGCYGIGEIEEEKEFSQHHKPPVKLPRRSKESVAFHRDPFNKPELVHTLKGRELIIFTILYIIGVVGIVILFEHVMPVIFIDEKMLAEQNRRSKIYLANQMLS</sequence>